<keyword evidence="3" id="KW-0964">Secreted</keyword>
<dbReference type="SUPFAM" id="SSF50998">
    <property type="entry name" value="Quinoprotein alcohol dehydrogenase-like"/>
    <property type="match status" value="1"/>
</dbReference>
<evidence type="ECO:0000256" key="5">
    <source>
        <dbReference type="ARBA" id="ARBA00023180"/>
    </source>
</evidence>
<gene>
    <name evidence="7" type="ORF">CEUTPL_LOCUS14365</name>
</gene>
<evidence type="ECO:0000313" key="8">
    <source>
        <dbReference type="Proteomes" id="UP001152799"/>
    </source>
</evidence>
<accession>A0A9N9MZQ8</accession>
<name>A0A9N9MZQ8_9CUCU</name>
<dbReference type="InterPro" id="IPR011042">
    <property type="entry name" value="6-blade_b-propeller_TolB-like"/>
</dbReference>
<keyword evidence="5" id="KW-0325">Glycoprotein</keyword>
<organism evidence="7 8">
    <name type="scientific">Ceutorhynchus assimilis</name>
    <name type="common">cabbage seed weevil</name>
    <dbReference type="NCBI Taxonomy" id="467358"/>
    <lineage>
        <taxon>Eukaryota</taxon>
        <taxon>Metazoa</taxon>
        <taxon>Ecdysozoa</taxon>
        <taxon>Arthropoda</taxon>
        <taxon>Hexapoda</taxon>
        <taxon>Insecta</taxon>
        <taxon>Pterygota</taxon>
        <taxon>Neoptera</taxon>
        <taxon>Endopterygota</taxon>
        <taxon>Coleoptera</taxon>
        <taxon>Polyphaga</taxon>
        <taxon>Cucujiformia</taxon>
        <taxon>Curculionidae</taxon>
        <taxon>Ceutorhynchinae</taxon>
        <taxon>Ceutorhynchus</taxon>
    </lineage>
</organism>
<keyword evidence="4 6" id="KW-0732">Signal</keyword>
<reference evidence="7" key="1">
    <citation type="submission" date="2022-01" db="EMBL/GenBank/DDBJ databases">
        <authorList>
            <person name="King R."/>
        </authorList>
    </citation>
    <scope>NUCLEOTIDE SEQUENCE</scope>
</reference>
<feature type="signal peptide" evidence="6">
    <location>
        <begin position="1"/>
        <end position="18"/>
    </location>
</feature>
<dbReference type="PANTHER" id="PTHR10009">
    <property type="entry name" value="PROTEIN YELLOW-RELATED"/>
    <property type="match status" value="1"/>
</dbReference>
<evidence type="ECO:0000256" key="6">
    <source>
        <dbReference type="SAM" id="SignalP"/>
    </source>
</evidence>
<dbReference type="PRINTS" id="PR01366">
    <property type="entry name" value="ROYALJELLY"/>
</dbReference>
<sequence>MIKKCLPVLCLIIIGSRAYNSDYRFYHRERVYDLPQRFDGEPPLTRTQWLCFVLGICTTTIPAPIQSASPNLRLISQWNQLEFDYATLQDRQHDIDIGLFTPGTIAPIDVDVFYSPNSSNNEVFVTIPRFVEGIPATLGTVTSKQSDGNPVIKPYPNWSWHRRSEECHRDRIVSVFRVKVDECGRLWVLDTGKIGEKQLCSPQLLAFDLNTNQLVHRHEFPADILPIQHLLVTPEVDVRDPNSGCRDTFVYSADVVGFSLLVHDVANGRSWRVQDKTFYPYPNYGTYNIAGESFELMDGILGLSLSPHIPGDDRVLFYHAMSSPTENYVYTSYLRNRTIFEHDPSAAPQIFQTFPNQRTTQVASEAIDKDGVMFFGLMKDFQIACWNARTDYGPKNFDIVASDPITLQFPSGIKIIRNKRGQQELWILTSRFQKVATGSLNSREPNFRIQAGNVEDLLYGTKCRPKQQHHNQVGGGGYGLYGHGNRLNY</sequence>
<dbReference type="GO" id="GO:0005576">
    <property type="term" value="C:extracellular region"/>
    <property type="evidence" value="ECO:0007669"/>
    <property type="project" value="UniProtKB-SubCell"/>
</dbReference>
<feature type="chain" id="PRO_5040296314" evidence="6">
    <location>
        <begin position="19"/>
        <end position="489"/>
    </location>
</feature>
<comment type="subcellular location">
    <subcellularLocation>
        <location evidence="1">Secreted</location>
    </subcellularLocation>
</comment>
<dbReference type="FunFam" id="2.120.10.30:FF:000045">
    <property type="entry name" value="Blast:Protein yellow"/>
    <property type="match status" value="1"/>
</dbReference>
<dbReference type="PANTHER" id="PTHR10009:SF7">
    <property type="entry name" value="GH10609P-RELATED"/>
    <property type="match status" value="1"/>
</dbReference>
<keyword evidence="8" id="KW-1185">Reference proteome</keyword>
<dbReference type="InterPro" id="IPR011047">
    <property type="entry name" value="Quinoprotein_ADH-like_sf"/>
</dbReference>
<dbReference type="Gene3D" id="2.120.10.30">
    <property type="entry name" value="TolB, C-terminal domain"/>
    <property type="match status" value="1"/>
</dbReference>
<protein>
    <submittedName>
        <fullName evidence="7">Uncharacterized protein</fullName>
    </submittedName>
</protein>
<dbReference type="EMBL" id="OU892285">
    <property type="protein sequence ID" value="CAG9773981.1"/>
    <property type="molecule type" value="Genomic_DNA"/>
</dbReference>
<comment type="similarity">
    <text evidence="2">Belongs to the major royal jelly protein family.</text>
</comment>
<proteinExistence type="inferred from homology"/>
<dbReference type="OrthoDB" id="8184345at2759"/>
<dbReference type="AlphaFoldDB" id="A0A9N9MZQ8"/>
<evidence type="ECO:0000256" key="4">
    <source>
        <dbReference type="ARBA" id="ARBA00022729"/>
    </source>
</evidence>
<dbReference type="Proteomes" id="UP001152799">
    <property type="component" value="Chromosome 9"/>
</dbReference>
<evidence type="ECO:0000313" key="7">
    <source>
        <dbReference type="EMBL" id="CAG9773981.1"/>
    </source>
</evidence>
<dbReference type="Pfam" id="PF03022">
    <property type="entry name" value="MRJP"/>
    <property type="match status" value="1"/>
</dbReference>
<evidence type="ECO:0000256" key="2">
    <source>
        <dbReference type="ARBA" id="ARBA00009127"/>
    </source>
</evidence>
<dbReference type="InterPro" id="IPR017996">
    <property type="entry name" value="MRJP/yellow-related"/>
</dbReference>
<evidence type="ECO:0000256" key="3">
    <source>
        <dbReference type="ARBA" id="ARBA00022525"/>
    </source>
</evidence>
<evidence type="ECO:0000256" key="1">
    <source>
        <dbReference type="ARBA" id="ARBA00004613"/>
    </source>
</evidence>